<feature type="region of interest" description="Disordered" evidence="2">
    <location>
        <begin position="1"/>
        <end position="53"/>
    </location>
</feature>
<sequence>MGLIKTFGKIKAKVQGSRATSPAPPASNHQSSRDNQPTGDTEPTAHASEGLPRRLWNQAYDELKSSETSKSIVEAYEKILSSQLPTEIPPPDNDTAVTNVIASDANERWRQMERLVQFGLEKTAKDADRKQKVNQWLEMIKPIRQAIDTGIKAAPEAAVPWAGICCALEMLSSPLTEPQKNRDGMTYVLMRMEWYWVLSSLLLDENRSDQSSQPLRAQLQTHVISLYGKLLLYEMKSVILYHRNKFGVFIRDLPKLDDWEAQIKEIKEAEVAIERDSSQYNTQAIISSLEGMLKSAQAFESDLHEMFLENKQHHARQRQDRLNDKDEECLKALHITNPKNDKANIVEAKGGLLIESYQWVIENESYQSWLKDNDDRLLWIKGDPGKGKTMLLCGIINELEDIAPDSIFYFFCQAAEPRLRTAAAVLRGLIWFLAKTQPHLISHVRNEYDAGGKDIFSDHNDFQALSNIIAAILQDETTQNYVFVIDALDECTEDRKRLIALVCRLSSCYKSKWIVSSRNWPEIEEQFNDVASNVRPHSLHLELNHEAIHVAVRNFIDRKVEDLAKRKGYTKSTRDQVLDHLRSNANDTFLWVSLVCEQLGKPKVRRPDHTLQVLKSFPEGLDELYKRMMTGVLESMDMDICKAILAIVTIAFEPLSLAELAVSDDRITRKTGQEPDLVTLASIVNDFHQSASDFLQTQSDIFPSGIAEQHYSLFISSMKVMEELHRNLYHVHDDSIYVHEISKPASDPMNSMRYGCMYWVDHLQKSTRQAIRRSSTCTLVETFLKTKYLYWLEAMSLLDRVSTSIKSIQTLGSDLLEPATKELQDLVEDALRFALTHRGILDHVPLQLYTSALVFSPARSQVRQNFKDEISPDIEVLPSSFQTWDSCNFTVPGIATSSYYGPPLCFSPDGGRLANTQEGGSTILIVDALTGEIVIRLEADADHMRPIAFSPEGQHLVTIHYPTILGALEKRDTIMIWDSNTCDYVQSFQSNFTLAKFAVLSQDGKFLALAQRGGTVQVWDPWVATCKYSLDPCQGEGSIRVWLWDSQNPADPACIIGGGVLSDIADITWAPDGQSFAVATSEGITLWNPEKNEEILRIPSAPTTGVHYRSVTSLASLQSESVKMWRIDSDSNDPTLSSQKHQIPFGSIGSRFKERDLTILDVSQGLWVVKYVLPPTQYVKFDPRSNSRIDVGHGVIDLDLAKTKQMREELQQEKGTSEREGSPPIWNQEFLRIVYTDNEAWLMRGSTRVLWIPRSMVNEYTFVVKPNFDTGTSVVAVANGPHAIMLRFGKVG</sequence>
<dbReference type="PROSITE" id="PS50837">
    <property type="entry name" value="NACHT"/>
    <property type="match status" value="1"/>
</dbReference>
<dbReference type="FunFam" id="3.40.50.300:FF:001638">
    <property type="entry name" value="NACHT and WD40 domain protein"/>
    <property type="match status" value="1"/>
</dbReference>
<name>A0A8H5WWG4_FUSCI</name>
<protein>
    <submittedName>
        <fullName evidence="4">Heterokaryon incompatibility protein het-E-1</fullName>
    </submittedName>
</protein>
<evidence type="ECO:0000256" key="2">
    <source>
        <dbReference type="SAM" id="MobiDB-lite"/>
    </source>
</evidence>
<dbReference type="Proteomes" id="UP000572754">
    <property type="component" value="Unassembled WGS sequence"/>
</dbReference>
<dbReference type="InterPro" id="IPR007111">
    <property type="entry name" value="NACHT_NTPase"/>
</dbReference>
<accession>A0A8H5WWG4</accession>
<comment type="caution">
    <text evidence="4">The sequence shown here is derived from an EMBL/GenBank/DDBJ whole genome shotgun (WGS) entry which is preliminary data.</text>
</comment>
<dbReference type="Gene3D" id="2.130.10.10">
    <property type="entry name" value="YVTN repeat-like/Quinoprotein amine dehydrogenase"/>
    <property type="match status" value="2"/>
</dbReference>
<reference evidence="5" key="1">
    <citation type="journal article" date="2020" name="BMC Genomics">
        <title>Correction to: Identification and distribution of gene clusters required for synthesis of sphingolipid metabolism inhibitors in diverse species of the filamentous fungus Fusarium.</title>
        <authorList>
            <person name="Kim H.S."/>
            <person name="Lohmar J.M."/>
            <person name="Busman M."/>
            <person name="Brown D.W."/>
            <person name="Naumann T.A."/>
            <person name="Divon H.H."/>
            <person name="Lysoe E."/>
            <person name="Uhlig S."/>
            <person name="Proctor R.H."/>
        </authorList>
    </citation>
    <scope>NUCLEOTIDE SEQUENCE [LARGE SCALE GENOMIC DNA]</scope>
    <source>
        <strain evidence="5">NRRL 25331</strain>
    </source>
</reference>
<dbReference type="PANTHER" id="PTHR10039">
    <property type="entry name" value="AMELOGENIN"/>
    <property type="match status" value="1"/>
</dbReference>
<dbReference type="Pfam" id="PF17100">
    <property type="entry name" value="NACHT_N"/>
    <property type="match status" value="1"/>
</dbReference>
<keyword evidence="1" id="KW-0677">Repeat</keyword>
<dbReference type="Gene3D" id="3.40.50.300">
    <property type="entry name" value="P-loop containing nucleotide triphosphate hydrolases"/>
    <property type="match status" value="1"/>
</dbReference>
<evidence type="ECO:0000259" key="3">
    <source>
        <dbReference type="PROSITE" id="PS50837"/>
    </source>
</evidence>
<dbReference type="Pfam" id="PF24883">
    <property type="entry name" value="NPHP3_N"/>
    <property type="match status" value="1"/>
</dbReference>
<dbReference type="PANTHER" id="PTHR10039:SF17">
    <property type="entry name" value="FUNGAL STAND N-TERMINAL GOODBYE DOMAIN-CONTAINING PROTEIN-RELATED"/>
    <property type="match status" value="1"/>
</dbReference>
<organism evidence="4 5">
    <name type="scientific">Fusarium circinatum</name>
    <name type="common">Pitch canker fungus</name>
    <name type="synonym">Gibberella circinata</name>
    <dbReference type="NCBI Taxonomy" id="48490"/>
    <lineage>
        <taxon>Eukaryota</taxon>
        <taxon>Fungi</taxon>
        <taxon>Dikarya</taxon>
        <taxon>Ascomycota</taxon>
        <taxon>Pezizomycotina</taxon>
        <taxon>Sordariomycetes</taxon>
        <taxon>Hypocreomycetidae</taxon>
        <taxon>Hypocreales</taxon>
        <taxon>Nectriaceae</taxon>
        <taxon>Fusarium</taxon>
        <taxon>Fusarium fujikuroi species complex</taxon>
    </lineage>
</organism>
<evidence type="ECO:0000313" key="5">
    <source>
        <dbReference type="Proteomes" id="UP000572754"/>
    </source>
</evidence>
<dbReference type="InterPro" id="IPR015943">
    <property type="entry name" value="WD40/YVTN_repeat-like_dom_sf"/>
</dbReference>
<dbReference type="InterPro" id="IPR027417">
    <property type="entry name" value="P-loop_NTPase"/>
</dbReference>
<dbReference type="SUPFAM" id="SSF52540">
    <property type="entry name" value="P-loop containing nucleoside triphosphate hydrolases"/>
    <property type="match status" value="1"/>
</dbReference>
<evidence type="ECO:0000256" key="1">
    <source>
        <dbReference type="ARBA" id="ARBA00022737"/>
    </source>
</evidence>
<reference evidence="4 5" key="2">
    <citation type="submission" date="2020-05" db="EMBL/GenBank/DDBJ databases">
        <title>Identification and distribution of gene clusters putatively required for synthesis of sphingolipid metabolism inhibitors in phylogenetically diverse species of the filamentous fungus Fusarium.</title>
        <authorList>
            <person name="Kim H.-S."/>
            <person name="Busman M."/>
            <person name="Brown D.W."/>
            <person name="Divon H."/>
            <person name="Uhlig S."/>
            <person name="Proctor R.H."/>
        </authorList>
    </citation>
    <scope>NUCLEOTIDE SEQUENCE [LARGE SCALE GENOMIC DNA]</scope>
    <source>
        <strain evidence="4 5">NRRL 25331</strain>
    </source>
</reference>
<dbReference type="InterPro" id="IPR031359">
    <property type="entry name" value="NACHT_N"/>
</dbReference>
<dbReference type="EMBL" id="JAAQPE010000249">
    <property type="protein sequence ID" value="KAF5674656.1"/>
    <property type="molecule type" value="Genomic_DNA"/>
</dbReference>
<feature type="domain" description="NACHT" evidence="3">
    <location>
        <begin position="376"/>
        <end position="518"/>
    </location>
</feature>
<dbReference type="InterPro" id="IPR056884">
    <property type="entry name" value="NPHP3-like_N"/>
</dbReference>
<evidence type="ECO:0000313" key="4">
    <source>
        <dbReference type="EMBL" id="KAF5674656.1"/>
    </source>
</evidence>
<feature type="compositionally biased region" description="Polar residues" evidence="2">
    <location>
        <begin position="27"/>
        <end position="41"/>
    </location>
</feature>
<dbReference type="SUPFAM" id="SSF82171">
    <property type="entry name" value="DPP6 N-terminal domain-like"/>
    <property type="match status" value="1"/>
</dbReference>
<keyword evidence="5" id="KW-1185">Reference proteome</keyword>
<proteinExistence type="predicted"/>
<gene>
    <name evidence="4" type="ORF">FCIRC_7721</name>
</gene>